<comment type="caution">
    <text evidence="4">The sequence shown here is derived from an EMBL/GenBank/DDBJ whole genome shotgun (WGS) entry which is preliminary data.</text>
</comment>
<name>A0ABV7F0R4_9BURK</name>
<dbReference type="EMBL" id="JBHRTP010000009">
    <property type="protein sequence ID" value="MFC3107281.1"/>
    <property type="molecule type" value="Genomic_DNA"/>
</dbReference>
<dbReference type="PANTHER" id="PTHR30055:SF146">
    <property type="entry name" value="HTH-TYPE TRANSCRIPTIONAL DUAL REGULATOR CECR"/>
    <property type="match status" value="1"/>
</dbReference>
<dbReference type="InterPro" id="IPR050109">
    <property type="entry name" value="HTH-type_TetR-like_transc_reg"/>
</dbReference>
<dbReference type="RefSeq" id="WP_390330975.1">
    <property type="nucleotide sequence ID" value="NZ_JBHRTP010000009.1"/>
</dbReference>
<dbReference type="Gene3D" id="1.10.357.10">
    <property type="entry name" value="Tetracycline Repressor, domain 2"/>
    <property type="match status" value="1"/>
</dbReference>
<keyword evidence="5" id="KW-1185">Reference proteome</keyword>
<dbReference type="PRINTS" id="PR00455">
    <property type="entry name" value="HTHTETR"/>
</dbReference>
<evidence type="ECO:0000259" key="3">
    <source>
        <dbReference type="PROSITE" id="PS50977"/>
    </source>
</evidence>
<dbReference type="SUPFAM" id="SSF46689">
    <property type="entry name" value="Homeodomain-like"/>
    <property type="match status" value="1"/>
</dbReference>
<accession>A0ABV7F0R4</accession>
<dbReference type="Pfam" id="PF14246">
    <property type="entry name" value="TetR_C_7"/>
    <property type="match status" value="1"/>
</dbReference>
<evidence type="ECO:0000256" key="1">
    <source>
        <dbReference type="ARBA" id="ARBA00023125"/>
    </source>
</evidence>
<dbReference type="InterPro" id="IPR001647">
    <property type="entry name" value="HTH_TetR"/>
</dbReference>
<feature type="DNA-binding region" description="H-T-H motif" evidence="2">
    <location>
        <begin position="59"/>
        <end position="78"/>
    </location>
</feature>
<dbReference type="InterPro" id="IPR039536">
    <property type="entry name" value="TetR_C_Proteobacteria"/>
</dbReference>
<evidence type="ECO:0000313" key="4">
    <source>
        <dbReference type="EMBL" id="MFC3107281.1"/>
    </source>
</evidence>
<reference evidence="5" key="1">
    <citation type="journal article" date="2019" name="Int. J. Syst. Evol. Microbiol.">
        <title>The Global Catalogue of Microorganisms (GCM) 10K type strain sequencing project: providing services to taxonomists for standard genome sequencing and annotation.</title>
        <authorList>
            <consortium name="The Broad Institute Genomics Platform"/>
            <consortium name="The Broad Institute Genome Sequencing Center for Infectious Disease"/>
            <person name="Wu L."/>
            <person name="Ma J."/>
        </authorList>
    </citation>
    <scope>NUCLEOTIDE SEQUENCE [LARGE SCALE GENOMIC DNA]</scope>
    <source>
        <strain evidence="5">KCTC 42986</strain>
    </source>
</reference>
<evidence type="ECO:0000313" key="5">
    <source>
        <dbReference type="Proteomes" id="UP001595530"/>
    </source>
</evidence>
<dbReference type="PANTHER" id="PTHR30055">
    <property type="entry name" value="HTH-TYPE TRANSCRIPTIONAL REGULATOR RUTR"/>
    <property type="match status" value="1"/>
</dbReference>
<evidence type="ECO:0000256" key="2">
    <source>
        <dbReference type="PROSITE-ProRule" id="PRU00335"/>
    </source>
</evidence>
<gene>
    <name evidence="4" type="ORF">ACFOFO_04775</name>
</gene>
<dbReference type="Proteomes" id="UP001595530">
    <property type="component" value="Unassembled WGS sequence"/>
</dbReference>
<proteinExistence type="predicted"/>
<dbReference type="PROSITE" id="PS50977">
    <property type="entry name" value="HTH_TETR_2"/>
    <property type="match status" value="1"/>
</dbReference>
<protein>
    <submittedName>
        <fullName evidence="4">TetR/AcrR family transcriptional regulator</fullName>
    </submittedName>
</protein>
<dbReference type="Pfam" id="PF00440">
    <property type="entry name" value="TetR_N"/>
    <property type="match status" value="1"/>
</dbReference>
<keyword evidence="1 2" id="KW-0238">DNA-binding</keyword>
<sequence length="230" mass="25719">MSNSIYFDDTVVVITGVDSGTPGCKAAGRPRAADMEARARNLLETAECLFLEKGYSKVSLKMIAREAHVAVRTIYVKFSGKAGLFNAVLAAGRSRYFNIGDMGTDMRPLEQILSDFGLRYLRLVSMPKIVSLRRMVIAEAHTNPEMAITYNQAGPGQTKKFLIRFFERADIKINFQDDIPADTLAIHFLNCIQGDPEYSLLFEKKIEPTDTELQHKVTLGLNLFFNGTVR</sequence>
<dbReference type="InterPro" id="IPR009057">
    <property type="entry name" value="Homeodomain-like_sf"/>
</dbReference>
<feature type="domain" description="HTH tetR-type" evidence="3">
    <location>
        <begin position="36"/>
        <end position="96"/>
    </location>
</feature>
<organism evidence="4 5">
    <name type="scientific">Undibacterium arcticum</name>
    <dbReference type="NCBI Taxonomy" id="1762892"/>
    <lineage>
        <taxon>Bacteria</taxon>
        <taxon>Pseudomonadati</taxon>
        <taxon>Pseudomonadota</taxon>
        <taxon>Betaproteobacteria</taxon>
        <taxon>Burkholderiales</taxon>
        <taxon>Oxalobacteraceae</taxon>
        <taxon>Undibacterium</taxon>
    </lineage>
</organism>